<dbReference type="SUPFAM" id="SSF47095">
    <property type="entry name" value="HMG-box"/>
    <property type="match status" value="1"/>
</dbReference>
<accession>A0A7V5LZI3</accession>
<dbReference type="AlphaFoldDB" id="A0A7V5LZI3"/>
<comment type="caution">
    <text evidence="1">The sequence shown here is derived from an EMBL/GenBank/DDBJ whole genome shotgun (WGS) entry which is preliminary data.</text>
</comment>
<dbReference type="Proteomes" id="UP000886070">
    <property type="component" value="Unassembled WGS sequence"/>
</dbReference>
<proteinExistence type="predicted"/>
<evidence type="ECO:0000313" key="1">
    <source>
        <dbReference type="EMBL" id="HHF98057.1"/>
    </source>
</evidence>
<dbReference type="Gene3D" id="1.10.30.10">
    <property type="entry name" value="High mobility group box domain"/>
    <property type="match status" value="1"/>
</dbReference>
<sequence>MQPWRKSNGGNTALVQANRRRFAAAMAAWKELTEEEKKEWEEKAKRRYKYCCVRYNAFVANYIKSHDISEFL</sequence>
<dbReference type="InterPro" id="IPR036910">
    <property type="entry name" value="HMG_box_dom_sf"/>
</dbReference>
<gene>
    <name evidence="1" type="ORF">ENL39_01025</name>
</gene>
<name>A0A7V5LZI3_UNCAE</name>
<reference evidence="1" key="1">
    <citation type="journal article" date="2020" name="mSystems">
        <title>Genome- and Community-Level Interaction Insights into Carbon Utilization and Element Cycling Functions of Hydrothermarchaeota in Hydrothermal Sediment.</title>
        <authorList>
            <person name="Zhou Z."/>
            <person name="Liu Y."/>
            <person name="Xu W."/>
            <person name="Pan J."/>
            <person name="Luo Z.H."/>
            <person name="Li M."/>
        </authorList>
    </citation>
    <scope>NUCLEOTIDE SEQUENCE [LARGE SCALE GENOMIC DNA]</scope>
    <source>
        <strain evidence="1">HyVt-92</strain>
    </source>
</reference>
<protein>
    <submittedName>
        <fullName evidence="1">Uncharacterized protein</fullName>
    </submittedName>
</protein>
<dbReference type="EMBL" id="DRTT01000029">
    <property type="protein sequence ID" value="HHF98057.1"/>
    <property type="molecule type" value="Genomic_DNA"/>
</dbReference>
<organism evidence="1">
    <name type="scientific">Aerophobetes bacterium</name>
    <dbReference type="NCBI Taxonomy" id="2030807"/>
    <lineage>
        <taxon>Bacteria</taxon>
        <taxon>Candidatus Aerophobota</taxon>
    </lineage>
</organism>